<evidence type="ECO:0000313" key="1">
    <source>
        <dbReference type="Proteomes" id="UP000790787"/>
    </source>
</evidence>
<name>A0AC58SAD0_TOBAC</name>
<protein>
    <submittedName>
        <fullName evidence="2">Cytochrome P450 71A1-like</fullName>
    </submittedName>
</protein>
<proteinExistence type="predicted"/>
<evidence type="ECO:0000313" key="2">
    <source>
        <dbReference type="RefSeq" id="XP_075081950.1"/>
    </source>
</evidence>
<reference evidence="2" key="2">
    <citation type="submission" date="2025-08" db="UniProtKB">
        <authorList>
            <consortium name="RefSeq"/>
        </authorList>
    </citation>
    <scope>IDENTIFICATION</scope>
    <source>
        <tissue evidence="2">Leaf</tissue>
    </source>
</reference>
<dbReference type="Proteomes" id="UP000790787">
    <property type="component" value="Chromosome 11"/>
</dbReference>
<reference evidence="1" key="1">
    <citation type="journal article" date="2014" name="Nat. Commun.">
        <title>The tobacco genome sequence and its comparison with those of tomato and potato.</title>
        <authorList>
            <person name="Sierro N."/>
            <person name="Battey J.N."/>
            <person name="Ouadi S."/>
            <person name="Bakaher N."/>
            <person name="Bovet L."/>
            <person name="Willig A."/>
            <person name="Goepfert S."/>
            <person name="Peitsch M.C."/>
            <person name="Ivanov N.V."/>
        </authorList>
    </citation>
    <scope>NUCLEOTIDE SEQUENCE [LARGE SCALE GENOMIC DNA]</scope>
</reference>
<organism evidence="1 2">
    <name type="scientific">Nicotiana tabacum</name>
    <name type="common">Common tobacco</name>
    <dbReference type="NCBI Taxonomy" id="4097"/>
    <lineage>
        <taxon>Eukaryota</taxon>
        <taxon>Viridiplantae</taxon>
        <taxon>Streptophyta</taxon>
        <taxon>Embryophyta</taxon>
        <taxon>Tracheophyta</taxon>
        <taxon>Spermatophyta</taxon>
        <taxon>Magnoliopsida</taxon>
        <taxon>eudicotyledons</taxon>
        <taxon>Gunneridae</taxon>
        <taxon>Pentapetalae</taxon>
        <taxon>asterids</taxon>
        <taxon>lamiids</taxon>
        <taxon>Solanales</taxon>
        <taxon>Solanaceae</taxon>
        <taxon>Nicotianoideae</taxon>
        <taxon>Nicotianeae</taxon>
        <taxon>Nicotiana</taxon>
    </lineage>
</organism>
<accession>A0AC58SAD0</accession>
<gene>
    <name evidence="2" type="primary">LOC142166465</name>
</gene>
<dbReference type="RefSeq" id="XP_075081950.1">
    <property type="nucleotide sequence ID" value="XM_075225849.1"/>
</dbReference>
<keyword evidence="1" id="KW-1185">Reference proteome</keyword>
<sequence length="128" mass="14389">MVNDGYEIQPNTLVFFNAWAIGRDPECWKNPEDFIPERFCSSSVTNEDIDIDYKSVEFEMIPFGGGRRGCPGISLGVATVELALANLLYAFDWELPFGMVKQDIDTNTLPGLTTHKKNPLCLVAKLYH</sequence>